<dbReference type="Proteomes" id="UP000613030">
    <property type="component" value="Unassembled WGS sequence"/>
</dbReference>
<dbReference type="RefSeq" id="WP_236676291.1">
    <property type="nucleotide sequence ID" value="NZ_JAERRB010000013.1"/>
</dbReference>
<gene>
    <name evidence="2" type="ORF">JI741_26725</name>
</gene>
<keyword evidence="3" id="KW-1185">Reference proteome</keyword>
<organism evidence="2 3">
    <name type="scientific">Chryseolinea lacunae</name>
    <dbReference type="NCBI Taxonomy" id="2801331"/>
    <lineage>
        <taxon>Bacteria</taxon>
        <taxon>Pseudomonadati</taxon>
        <taxon>Bacteroidota</taxon>
        <taxon>Cytophagia</taxon>
        <taxon>Cytophagales</taxon>
        <taxon>Fulvivirgaceae</taxon>
        <taxon>Chryseolinea</taxon>
    </lineage>
</organism>
<dbReference type="EMBL" id="JAERRB010000013">
    <property type="protein sequence ID" value="MBL0744857.1"/>
    <property type="molecule type" value="Genomic_DNA"/>
</dbReference>
<evidence type="ECO:0000313" key="3">
    <source>
        <dbReference type="Proteomes" id="UP000613030"/>
    </source>
</evidence>
<keyword evidence="1" id="KW-1133">Transmembrane helix</keyword>
<keyword evidence="1" id="KW-0472">Membrane</keyword>
<proteinExistence type="predicted"/>
<comment type="caution">
    <text evidence="2">The sequence shown here is derived from an EMBL/GenBank/DDBJ whole genome shotgun (WGS) entry which is preliminary data.</text>
</comment>
<reference evidence="2 3" key="1">
    <citation type="submission" date="2021-01" db="EMBL/GenBank/DDBJ databases">
        <title>Chryseolinea sp. Jin1 Genome sequencing and assembly.</title>
        <authorList>
            <person name="Kim I."/>
        </authorList>
    </citation>
    <scope>NUCLEOTIDE SEQUENCE [LARGE SCALE GENOMIC DNA]</scope>
    <source>
        <strain evidence="2 3">Jin1</strain>
    </source>
</reference>
<keyword evidence="1" id="KW-0812">Transmembrane</keyword>
<evidence type="ECO:0000313" key="2">
    <source>
        <dbReference type="EMBL" id="MBL0744857.1"/>
    </source>
</evidence>
<feature type="transmembrane region" description="Helical" evidence="1">
    <location>
        <begin position="6"/>
        <end position="30"/>
    </location>
</feature>
<protein>
    <recommendedName>
        <fullName evidence="4">DUF4760 domain-containing protein</fullName>
    </recommendedName>
</protein>
<name>A0ABS1L010_9BACT</name>
<evidence type="ECO:0008006" key="4">
    <source>
        <dbReference type="Google" id="ProtNLM"/>
    </source>
</evidence>
<sequence length="193" mass="21552">MFNSLTWKVFFSAILFASAAYYSITVLLLYSKDLITWAKARFNPAPPPFSRETNSLTNFMGEVNVQQESMAQKVSSVQGEEIAIASADALQESIQQPVQIVESKSNDQLLVGSVADLLEEIKTLVGLVVEYNSSQAETAEFFHALFIRYPQLLGTSYQQAISLYLHDAARQFSFEVSLSEITAWWTTSSKSLK</sequence>
<evidence type="ECO:0000256" key="1">
    <source>
        <dbReference type="SAM" id="Phobius"/>
    </source>
</evidence>
<accession>A0ABS1L010</accession>